<dbReference type="AlphaFoldDB" id="A0A133U8F9"/>
<dbReference type="InterPro" id="IPR029032">
    <property type="entry name" value="AhpD-like"/>
</dbReference>
<dbReference type="EMBL" id="LHXL01000005">
    <property type="protein sequence ID" value="KXA90470.1"/>
    <property type="molecule type" value="Genomic_DNA"/>
</dbReference>
<name>A0A133U8F9_9EURY</name>
<dbReference type="Proteomes" id="UP000070589">
    <property type="component" value="Unassembled WGS sequence"/>
</dbReference>
<dbReference type="Gene3D" id="1.20.1290.10">
    <property type="entry name" value="AhpD-like"/>
    <property type="match status" value="1"/>
</dbReference>
<feature type="domain" description="Carboxymuconolactone decarboxylase-like" evidence="1">
    <location>
        <begin position="28"/>
        <end position="109"/>
    </location>
</feature>
<dbReference type="InterPro" id="IPR003779">
    <property type="entry name" value="CMD-like"/>
</dbReference>
<dbReference type="PANTHER" id="PTHR33930:SF2">
    <property type="entry name" value="BLR3452 PROTEIN"/>
    <property type="match status" value="1"/>
</dbReference>
<protein>
    <recommendedName>
        <fullName evidence="1">Carboxymuconolactone decarboxylase-like domain-containing protein</fullName>
    </recommendedName>
</protein>
<evidence type="ECO:0000259" key="1">
    <source>
        <dbReference type="Pfam" id="PF02627"/>
    </source>
</evidence>
<proteinExistence type="predicted"/>
<comment type="caution">
    <text evidence="2">The sequence shown here is derived from an EMBL/GenBank/DDBJ whole genome shotgun (WGS) entry which is preliminary data.</text>
</comment>
<evidence type="ECO:0000313" key="3">
    <source>
        <dbReference type="Proteomes" id="UP000070589"/>
    </source>
</evidence>
<evidence type="ECO:0000313" key="2">
    <source>
        <dbReference type="EMBL" id="KXA90470.1"/>
    </source>
</evidence>
<dbReference type="Pfam" id="PF02627">
    <property type="entry name" value="CMD"/>
    <property type="match status" value="1"/>
</dbReference>
<accession>A0A133U8F9</accession>
<dbReference type="GO" id="GO:0051920">
    <property type="term" value="F:peroxiredoxin activity"/>
    <property type="evidence" value="ECO:0007669"/>
    <property type="project" value="InterPro"/>
</dbReference>
<organism evidence="2 3">
    <name type="scientific">candidate division MSBL1 archaeon SCGC-AAA259D14</name>
    <dbReference type="NCBI Taxonomy" id="1698261"/>
    <lineage>
        <taxon>Archaea</taxon>
        <taxon>Methanobacteriati</taxon>
        <taxon>Methanobacteriota</taxon>
        <taxon>candidate division MSBL1</taxon>
    </lineage>
</organism>
<gene>
    <name evidence="2" type="ORF">AKJ62_00825</name>
</gene>
<keyword evidence="3" id="KW-1185">Reference proteome</keyword>
<dbReference type="SUPFAM" id="SSF69118">
    <property type="entry name" value="AhpD-like"/>
    <property type="match status" value="1"/>
</dbReference>
<reference evidence="2 3" key="1">
    <citation type="journal article" date="2016" name="Sci. Rep.">
        <title>Metabolic traits of an uncultured archaeal lineage -MSBL1- from brine pools of the Red Sea.</title>
        <authorList>
            <person name="Mwirichia R."/>
            <person name="Alam I."/>
            <person name="Rashid M."/>
            <person name="Vinu M."/>
            <person name="Ba-Alawi W."/>
            <person name="Anthony Kamau A."/>
            <person name="Kamanda Ngugi D."/>
            <person name="Goker M."/>
            <person name="Klenk H.P."/>
            <person name="Bajic V."/>
            <person name="Stingl U."/>
        </authorList>
    </citation>
    <scope>NUCLEOTIDE SEQUENCE [LARGE SCALE GENOMIC DNA]</scope>
    <source>
        <strain evidence="2">SCGC-AAA259D14</strain>
    </source>
</reference>
<sequence>MGKELPEFLEVLKEKDPEFLEVLKEKDPEYAENILENYEKRFSDGALSAKTKTLIALALDAGNGDVEGVKALTKRAKELGATEDELLEVVEVVEGTCSFQGLATAIEALD</sequence>
<dbReference type="PANTHER" id="PTHR33930">
    <property type="entry name" value="ALKYL HYDROPEROXIDE REDUCTASE AHPD"/>
    <property type="match status" value="1"/>
</dbReference>